<dbReference type="KEGG" id="ptq:P700755_004027"/>
<dbReference type="RefSeq" id="WP_015026112.1">
    <property type="nucleotide sequence ID" value="NC_018721.1"/>
</dbReference>
<dbReference type="HOGENOM" id="CLU_2357655_0_0_10"/>
<accession>K4IJ59</accession>
<proteinExistence type="predicted"/>
<sequence>MKSATGGGISVFFVKILKVQIGNMYEILILEDILAIREARSTIFLMKSDNVFKAGNEFRLAIIKDIEKQIHSEVLSLYPEVNSSPFKSELKSKNVY</sequence>
<dbReference type="AlphaFoldDB" id="K4IJ59"/>
<name>K4IJ59_PSYTT</name>
<evidence type="ECO:0000313" key="1">
    <source>
        <dbReference type="EMBL" id="AFU70582.1"/>
    </source>
</evidence>
<dbReference type="Proteomes" id="UP000008514">
    <property type="component" value="Chromosome"/>
</dbReference>
<dbReference type="EMBL" id="CP003879">
    <property type="protein sequence ID" value="AFU70582.1"/>
    <property type="molecule type" value="Genomic_DNA"/>
</dbReference>
<evidence type="ECO:0000313" key="2">
    <source>
        <dbReference type="Proteomes" id="UP000008514"/>
    </source>
</evidence>
<reference evidence="1" key="1">
    <citation type="submission" date="2006-03" db="EMBL/GenBank/DDBJ databases">
        <authorList>
            <person name="Bowman J."/>
            <person name="Ferriera S."/>
            <person name="Johnson J."/>
            <person name="Kravitz S."/>
            <person name="Halpern A."/>
            <person name="Remington K."/>
            <person name="Beeson K."/>
            <person name="Tran B."/>
            <person name="Rogers Y.-H."/>
            <person name="Friedman R."/>
            <person name="Venter J.C."/>
        </authorList>
    </citation>
    <scope>NUCLEOTIDE SEQUENCE [LARGE SCALE GENOMIC DNA]</scope>
    <source>
        <strain evidence="1">ATCC 700755</strain>
    </source>
</reference>
<dbReference type="STRING" id="313595.P700755_004027"/>
<keyword evidence="2" id="KW-1185">Reference proteome</keyword>
<protein>
    <submittedName>
        <fullName evidence="1">Uncharacterized protein</fullName>
    </submittedName>
</protein>
<organism evidence="1 2">
    <name type="scientific">Psychroflexus torquis (strain ATCC 700755 / CIP 106069 / ACAM 623)</name>
    <dbReference type="NCBI Taxonomy" id="313595"/>
    <lineage>
        <taxon>Bacteria</taxon>
        <taxon>Pseudomonadati</taxon>
        <taxon>Bacteroidota</taxon>
        <taxon>Flavobacteriia</taxon>
        <taxon>Flavobacteriales</taxon>
        <taxon>Flavobacteriaceae</taxon>
        <taxon>Psychroflexus</taxon>
    </lineage>
</organism>
<reference evidence="1" key="2">
    <citation type="submission" date="2012-09" db="EMBL/GenBank/DDBJ databases">
        <title>The complete sequence of Psychroflexus torquis an extreme psychrophile from sea-ice that is stimulated by light.</title>
        <authorList>
            <person name="Feng S."/>
            <person name="Powell S.M."/>
            <person name="Bowman J.P."/>
        </authorList>
    </citation>
    <scope>NUCLEOTIDE SEQUENCE [LARGE SCALE GENOMIC DNA]</scope>
    <source>
        <strain evidence="1">ATCC 700755</strain>
    </source>
</reference>
<gene>
    <name evidence="1" type="ordered locus">P700755_004027</name>
</gene>